<keyword evidence="2" id="KW-1185">Reference proteome</keyword>
<dbReference type="EMBL" id="QXFT01013656">
    <property type="protein sequence ID" value="KAE9257176.1"/>
    <property type="molecule type" value="Genomic_DNA"/>
</dbReference>
<evidence type="ECO:0000313" key="2">
    <source>
        <dbReference type="Proteomes" id="UP000434957"/>
    </source>
</evidence>
<name>A0A6A4ADG1_9STRA</name>
<proteinExistence type="predicted"/>
<organism evidence="1 2">
    <name type="scientific">Phytophthora rubi</name>
    <dbReference type="NCBI Taxonomy" id="129364"/>
    <lineage>
        <taxon>Eukaryota</taxon>
        <taxon>Sar</taxon>
        <taxon>Stramenopiles</taxon>
        <taxon>Oomycota</taxon>
        <taxon>Peronosporomycetes</taxon>
        <taxon>Peronosporales</taxon>
        <taxon>Peronosporaceae</taxon>
        <taxon>Phytophthora</taxon>
    </lineage>
</organism>
<sequence length="77" mass="8041">MTTATSSTLAPAPCSLFVPAPRPPKAVPTSYEWVPPAPIAALPLIKPMTTASTPAPLPCVSFVMLCPKIAVIWCCGY</sequence>
<accession>A0A6A4ADG1</accession>
<dbReference type="Proteomes" id="UP000434957">
    <property type="component" value="Unassembled WGS sequence"/>
</dbReference>
<gene>
    <name evidence="1" type="ORF">PR003_g35218</name>
</gene>
<comment type="caution">
    <text evidence="1">The sequence shown here is derived from an EMBL/GenBank/DDBJ whole genome shotgun (WGS) entry which is preliminary data.</text>
</comment>
<protein>
    <submittedName>
        <fullName evidence="1">Uncharacterized protein</fullName>
    </submittedName>
</protein>
<dbReference type="AlphaFoldDB" id="A0A6A4ADG1"/>
<reference evidence="1 2" key="1">
    <citation type="submission" date="2018-08" db="EMBL/GenBank/DDBJ databases">
        <title>Genomic investigation of the strawberry pathogen Phytophthora fragariae indicates pathogenicity is determined by transcriptional variation in three key races.</title>
        <authorList>
            <person name="Adams T.M."/>
            <person name="Armitage A.D."/>
            <person name="Sobczyk M.K."/>
            <person name="Bates H.J."/>
            <person name="Dunwell J.M."/>
            <person name="Nellist C.F."/>
            <person name="Harrison R.J."/>
        </authorList>
    </citation>
    <scope>NUCLEOTIDE SEQUENCE [LARGE SCALE GENOMIC DNA]</scope>
    <source>
        <strain evidence="1 2">SCRP333</strain>
    </source>
</reference>
<evidence type="ECO:0000313" key="1">
    <source>
        <dbReference type="EMBL" id="KAE9257176.1"/>
    </source>
</evidence>